<keyword evidence="3" id="KW-0378">Hydrolase</keyword>
<keyword evidence="2 8" id="KW-0645">Protease</keyword>
<dbReference type="SUPFAM" id="SSF111283">
    <property type="entry name" value="Putative modulator of DNA gyrase, PmbA/TldD"/>
    <property type="match status" value="1"/>
</dbReference>
<feature type="domain" description="Metalloprotease TldD/E central" evidence="7">
    <location>
        <begin position="112"/>
        <end position="221"/>
    </location>
</feature>
<dbReference type="InterPro" id="IPR045570">
    <property type="entry name" value="Metalloprtase-TldD/E_cen_dom"/>
</dbReference>
<feature type="domain" description="Metalloprotease TldD/E N-terminal" evidence="5">
    <location>
        <begin position="22"/>
        <end position="79"/>
    </location>
</feature>
<dbReference type="InterPro" id="IPR036059">
    <property type="entry name" value="TldD/PmbA_sf"/>
</dbReference>
<dbReference type="PIRSF" id="PIRSF004919">
    <property type="entry name" value="TldD"/>
    <property type="match status" value="1"/>
</dbReference>
<evidence type="ECO:0000313" key="8">
    <source>
        <dbReference type="EMBL" id="KAF1086554.1"/>
    </source>
</evidence>
<dbReference type="GO" id="GO:0006508">
    <property type="term" value="P:proteolysis"/>
    <property type="evidence" value="ECO:0007669"/>
    <property type="project" value="UniProtKB-KW"/>
</dbReference>
<organism evidence="8 9">
    <name type="scientific">Sporotomaculum syntrophicum</name>
    <dbReference type="NCBI Taxonomy" id="182264"/>
    <lineage>
        <taxon>Bacteria</taxon>
        <taxon>Bacillati</taxon>
        <taxon>Bacillota</taxon>
        <taxon>Clostridia</taxon>
        <taxon>Eubacteriales</taxon>
        <taxon>Desulfallaceae</taxon>
        <taxon>Sporotomaculum</taxon>
    </lineage>
</organism>
<dbReference type="EMBL" id="LSRS01000001">
    <property type="protein sequence ID" value="KAF1086554.1"/>
    <property type="molecule type" value="Genomic_DNA"/>
</dbReference>
<reference evidence="8" key="1">
    <citation type="submission" date="2016-02" db="EMBL/GenBank/DDBJ databases">
        <title>Draft Genome Sequence of Sporotomaculum syntrophicum Strain FB, a Syntrophic Benzoate Degrader.</title>
        <authorList>
            <person name="Nobu M.K."/>
            <person name="Narihiro T."/>
            <person name="Qiu Y.-L."/>
            <person name="Ohashi A."/>
            <person name="Liu W.-T."/>
            <person name="Yuji S."/>
        </authorList>
    </citation>
    <scope>NUCLEOTIDE SEQUENCE</scope>
    <source>
        <strain evidence="8">FB</strain>
    </source>
</reference>
<dbReference type="Pfam" id="PF19290">
    <property type="entry name" value="PmbA_TldD_2nd"/>
    <property type="match status" value="1"/>
</dbReference>
<dbReference type="InterPro" id="IPR035068">
    <property type="entry name" value="TldD/PmbA_N"/>
</dbReference>
<evidence type="ECO:0000259" key="6">
    <source>
        <dbReference type="Pfam" id="PF19289"/>
    </source>
</evidence>
<dbReference type="Gene3D" id="3.30.2290.10">
    <property type="entry name" value="PmbA/TldD superfamily"/>
    <property type="match status" value="1"/>
</dbReference>
<dbReference type="PANTHER" id="PTHR30624:SF4">
    <property type="entry name" value="METALLOPROTEASE TLDD"/>
    <property type="match status" value="1"/>
</dbReference>
<dbReference type="OrthoDB" id="9803213at2"/>
<comment type="caution">
    <text evidence="8">The sequence shown here is derived from an EMBL/GenBank/DDBJ whole genome shotgun (WGS) entry which is preliminary data.</text>
</comment>
<dbReference type="PANTHER" id="PTHR30624">
    <property type="entry name" value="UNCHARACTERIZED PROTEIN TLDD AND PMBA"/>
    <property type="match status" value="1"/>
</dbReference>
<dbReference type="FunFam" id="3.30.2290.10:FF:000003">
    <property type="entry name" value="Zinc-dependent protease, TldD/PmbA family"/>
    <property type="match status" value="1"/>
</dbReference>
<sequence>MLDKDTLSEVLAVALANGGDFADVFVEYKKLTGIGCEDGKIERIHSGIDSGAGIRVLLGDITSYAYTNDLSREGLLKAATIVSHAVAGQGGEKKTFVLQRVESPVKFEVLQRPDQVSTEQKVHAVRAADEAARIVDRSRIKQVMVGYSDIVQRVTIANSRGYFAEDERIRTRLMVNAVASEGAVIQTGYEAVGSHSGFELLERYKPEEVGAAAARRAVQMLTAKPAPAGKMPVVLAGEAGGTMVHEACGHGLEADLVQKGLSVYAGKIGRQVAASCVTVVDDATLPDRYGSYSFDDEGVPARKVVLIENGILKDFLYDRLTAHRDGVESNGHGRRESYQHKPIPRMGNTFITPGQDDPAQIIRDAGNGLLVKKMGGGQVNTTTGDFVFDVAEGYLIENGAVGPLVRGATLTGNGPAVLRLIEAVGSDLGFTIGTCGKDGQGVPVSDAQPTIRIKELVVGGTGHGE</sequence>
<evidence type="ECO:0000256" key="2">
    <source>
        <dbReference type="ARBA" id="ARBA00022670"/>
    </source>
</evidence>
<feature type="domain" description="Metalloprotease TldD/E C-terminal" evidence="6">
    <location>
        <begin position="229"/>
        <end position="460"/>
    </location>
</feature>
<dbReference type="Pfam" id="PF01523">
    <property type="entry name" value="PmbA_TldD_1st"/>
    <property type="match status" value="1"/>
</dbReference>
<dbReference type="Pfam" id="PF19289">
    <property type="entry name" value="PmbA_TldD_3rd"/>
    <property type="match status" value="1"/>
</dbReference>
<evidence type="ECO:0000313" key="9">
    <source>
        <dbReference type="Proteomes" id="UP000798488"/>
    </source>
</evidence>
<proteinExistence type="inferred from homology"/>
<evidence type="ECO:0000256" key="4">
    <source>
        <dbReference type="ARBA" id="ARBA00023049"/>
    </source>
</evidence>
<evidence type="ECO:0000256" key="3">
    <source>
        <dbReference type="ARBA" id="ARBA00022801"/>
    </source>
</evidence>
<dbReference type="InterPro" id="IPR051463">
    <property type="entry name" value="Peptidase_U62_metallo"/>
</dbReference>
<evidence type="ECO:0000259" key="7">
    <source>
        <dbReference type="Pfam" id="PF19290"/>
    </source>
</evidence>
<dbReference type="GO" id="GO:0005829">
    <property type="term" value="C:cytosol"/>
    <property type="evidence" value="ECO:0007669"/>
    <property type="project" value="TreeGrafter"/>
</dbReference>
<dbReference type="InterPro" id="IPR025502">
    <property type="entry name" value="TldD"/>
</dbReference>
<evidence type="ECO:0000259" key="5">
    <source>
        <dbReference type="Pfam" id="PF01523"/>
    </source>
</evidence>
<name>A0A9D2WSH1_9FIRM</name>
<keyword evidence="4" id="KW-0482">Metalloprotease</keyword>
<dbReference type="Proteomes" id="UP000798488">
    <property type="component" value="Unassembled WGS sequence"/>
</dbReference>
<dbReference type="RefSeq" id="WP_161820701.1">
    <property type="nucleotide sequence ID" value="NZ_LSRS01000001.1"/>
</dbReference>
<dbReference type="GO" id="GO:0008237">
    <property type="term" value="F:metallopeptidase activity"/>
    <property type="evidence" value="ECO:0007669"/>
    <property type="project" value="UniProtKB-KW"/>
</dbReference>
<gene>
    <name evidence="8" type="ORF">SPSYN_00273</name>
</gene>
<comment type="similarity">
    <text evidence="1">Belongs to the peptidase U62 family.</text>
</comment>
<protein>
    <submittedName>
        <fullName evidence="8">Protease TldD</fullName>
    </submittedName>
</protein>
<accession>A0A9D2WSH1</accession>
<dbReference type="AlphaFoldDB" id="A0A9D2WSH1"/>
<dbReference type="InterPro" id="IPR002510">
    <property type="entry name" value="Metalloprtase-TldD/E_N"/>
</dbReference>
<keyword evidence="9" id="KW-1185">Reference proteome</keyword>
<evidence type="ECO:0000256" key="1">
    <source>
        <dbReference type="ARBA" id="ARBA00005836"/>
    </source>
</evidence>
<dbReference type="InterPro" id="IPR045569">
    <property type="entry name" value="Metalloprtase-TldD/E_C"/>
</dbReference>